<evidence type="ECO:0000313" key="2">
    <source>
        <dbReference type="Proteomes" id="UP001516662"/>
    </source>
</evidence>
<evidence type="ECO:0000313" key="1">
    <source>
        <dbReference type="EMBL" id="MBE4907664.1"/>
    </source>
</evidence>
<protein>
    <submittedName>
        <fullName evidence="1">Uncharacterized protein</fullName>
    </submittedName>
</protein>
<keyword evidence="2" id="KW-1185">Reference proteome</keyword>
<reference evidence="1 2" key="1">
    <citation type="submission" date="2020-10" db="EMBL/GenBank/DDBJ databases">
        <title>Bacillus sp. HD4P25, an endophyte from a halophyte.</title>
        <authorList>
            <person name="Sun J.-Q."/>
        </authorList>
    </citation>
    <scope>NUCLEOTIDE SEQUENCE [LARGE SCALE GENOMIC DNA]</scope>
    <source>
        <strain evidence="1 2">YIM 93174</strain>
    </source>
</reference>
<dbReference type="EMBL" id="JADCLJ010000014">
    <property type="protein sequence ID" value="MBE4907664.1"/>
    <property type="molecule type" value="Genomic_DNA"/>
</dbReference>
<proteinExistence type="predicted"/>
<organism evidence="1 2">
    <name type="scientific">Litchfieldia luteola</name>
    <dbReference type="NCBI Taxonomy" id="682179"/>
    <lineage>
        <taxon>Bacteria</taxon>
        <taxon>Bacillati</taxon>
        <taxon>Bacillota</taxon>
        <taxon>Bacilli</taxon>
        <taxon>Bacillales</taxon>
        <taxon>Bacillaceae</taxon>
        <taxon>Litchfieldia</taxon>
    </lineage>
</organism>
<dbReference type="Proteomes" id="UP001516662">
    <property type="component" value="Unassembled WGS sequence"/>
</dbReference>
<accession>A0ABR9QHF9</accession>
<sequence length="97" mass="11534">MNIDFNTIAENMPNFENHDDAKAWFEEYFEDKFIFKNQDELNGKTVYYYHIIKNPDAYSQYMVSLTSEVKPHITDFDTFESYSTIEISEDGEVSFTQ</sequence>
<comment type="caution">
    <text evidence="1">The sequence shown here is derived from an EMBL/GenBank/DDBJ whole genome shotgun (WGS) entry which is preliminary data.</text>
</comment>
<dbReference type="RefSeq" id="WP_193535145.1">
    <property type="nucleotide sequence ID" value="NZ_JADCLJ010000014.1"/>
</dbReference>
<gene>
    <name evidence="1" type="ORF">IMZ08_06310</name>
</gene>
<name>A0ABR9QHF9_9BACI</name>